<dbReference type="EMBL" id="JAVRJZ010000004">
    <property type="protein sequence ID" value="KAK2723670.1"/>
    <property type="molecule type" value="Genomic_DNA"/>
</dbReference>
<name>A0AA88I465_ARTSF</name>
<comment type="caution">
    <text evidence="1">The sequence shown here is derived from an EMBL/GenBank/DDBJ whole genome shotgun (WGS) entry which is preliminary data.</text>
</comment>
<sequence>MVDKRIATLNLCSLDFPVMKEWYTVKVKNRFESLSQLLDIKVMWDSFKTEVTDAARTTLGLQVKVHCFDDISPMLVDVQCRGISARLPTLEINLP</sequence>
<gene>
    <name evidence="1" type="ORF">QYM36_002119</name>
</gene>
<evidence type="ECO:0000313" key="1">
    <source>
        <dbReference type="EMBL" id="KAK2723670.1"/>
    </source>
</evidence>
<protein>
    <submittedName>
        <fullName evidence="1">Uncharacterized protein</fullName>
    </submittedName>
</protein>
<accession>A0AA88I465</accession>
<organism evidence="1 2">
    <name type="scientific">Artemia franciscana</name>
    <name type="common">Brine shrimp</name>
    <name type="synonym">Artemia sanfranciscana</name>
    <dbReference type="NCBI Taxonomy" id="6661"/>
    <lineage>
        <taxon>Eukaryota</taxon>
        <taxon>Metazoa</taxon>
        <taxon>Ecdysozoa</taxon>
        <taxon>Arthropoda</taxon>
        <taxon>Crustacea</taxon>
        <taxon>Branchiopoda</taxon>
        <taxon>Anostraca</taxon>
        <taxon>Artemiidae</taxon>
        <taxon>Artemia</taxon>
    </lineage>
</organism>
<evidence type="ECO:0000313" key="2">
    <source>
        <dbReference type="Proteomes" id="UP001187531"/>
    </source>
</evidence>
<dbReference type="Proteomes" id="UP001187531">
    <property type="component" value="Unassembled WGS sequence"/>
</dbReference>
<reference evidence="1" key="1">
    <citation type="submission" date="2023-07" db="EMBL/GenBank/DDBJ databases">
        <title>Chromosome-level genome assembly of Artemia franciscana.</title>
        <authorList>
            <person name="Jo E."/>
        </authorList>
    </citation>
    <scope>NUCLEOTIDE SEQUENCE</scope>
    <source>
        <tissue evidence="1">Whole body</tissue>
    </source>
</reference>
<keyword evidence="2" id="KW-1185">Reference proteome</keyword>
<proteinExistence type="predicted"/>
<dbReference type="AlphaFoldDB" id="A0AA88I465"/>